<evidence type="ECO:0000256" key="1">
    <source>
        <dbReference type="SAM" id="MobiDB-lite"/>
    </source>
</evidence>
<dbReference type="PANTHER" id="PTHR46411:SF2">
    <property type="entry name" value="AAA+ ATPASE DOMAIN-CONTAINING PROTEIN"/>
    <property type="match status" value="1"/>
</dbReference>
<dbReference type="InterPro" id="IPR056599">
    <property type="entry name" value="AAA_lid_fung"/>
</dbReference>
<feature type="compositionally biased region" description="Basic and acidic residues" evidence="1">
    <location>
        <begin position="220"/>
        <end position="248"/>
    </location>
</feature>
<dbReference type="EMBL" id="LR026968">
    <property type="protein sequence ID" value="VBB80917.1"/>
    <property type="molecule type" value="Genomic_DNA"/>
</dbReference>
<name>A0ABY6SCA6_PODCO</name>
<dbReference type="Pfam" id="PF22942">
    <property type="entry name" value="DUF7025"/>
    <property type="match status" value="1"/>
</dbReference>
<keyword evidence="4" id="KW-1185">Reference proteome</keyword>
<dbReference type="InterPro" id="IPR027417">
    <property type="entry name" value="P-loop_NTPase"/>
</dbReference>
<dbReference type="Gene3D" id="3.40.50.300">
    <property type="entry name" value="P-loop containing nucleotide triphosphate hydrolases"/>
    <property type="match status" value="1"/>
</dbReference>
<evidence type="ECO:0000313" key="4">
    <source>
        <dbReference type="Proteomes" id="UP000280685"/>
    </source>
</evidence>
<dbReference type="SUPFAM" id="SSF52540">
    <property type="entry name" value="P-loop containing nucleoside triphosphate hydrolases"/>
    <property type="match status" value="1"/>
</dbReference>
<dbReference type="SMART" id="SM00382">
    <property type="entry name" value="AAA"/>
    <property type="match status" value="1"/>
</dbReference>
<feature type="compositionally biased region" description="Basic and acidic residues" evidence="1">
    <location>
        <begin position="404"/>
        <end position="414"/>
    </location>
</feature>
<dbReference type="PANTHER" id="PTHR46411">
    <property type="entry name" value="FAMILY ATPASE, PUTATIVE-RELATED"/>
    <property type="match status" value="1"/>
</dbReference>
<proteinExistence type="predicted"/>
<gene>
    <name evidence="3" type="ORF">PODCO_500393</name>
</gene>
<dbReference type="InterPro" id="IPR003593">
    <property type="entry name" value="AAA+_ATPase"/>
</dbReference>
<evidence type="ECO:0000259" key="2">
    <source>
        <dbReference type="SMART" id="SM00382"/>
    </source>
</evidence>
<dbReference type="Pfam" id="PF00004">
    <property type="entry name" value="AAA"/>
    <property type="match status" value="1"/>
</dbReference>
<dbReference type="InterPro" id="IPR054289">
    <property type="entry name" value="DUF7025"/>
</dbReference>
<accession>A0ABY6SCA6</accession>
<protein>
    <recommendedName>
        <fullName evidence="2">AAA+ ATPase domain-containing protein</fullName>
    </recommendedName>
</protein>
<reference evidence="3" key="1">
    <citation type="submission" date="2018-02" db="EMBL/GenBank/DDBJ databases">
        <authorList>
            <person name="Silar P."/>
        </authorList>
    </citation>
    <scope>NUCLEOTIDE SEQUENCE [LARGE SCALE GENOMIC DNA]</scope>
    <source>
        <strain evidence="3">T</strain>
    </source>
</reference>
<feature type="region of interest" description="Disordered" evidence="1">
    <location>
        <begin position="207"/>
        <end position="297"/>
    </location>
</feature>
<evidence type="ECO:0000313" key="3">
    <source>
        <dbReference type="EMBL" id="VBB80917.1"/>
    </source>
</evidence>
<sequence>MNICDHSWASRTFPTLLNADHTGFMTTTRCLPTVETEAFSRAITDSPGAQLKSLRPKGERYFYFGVLEREYNEEAILQCLRFLDQLHSFEIPEDLGVESSDDLCTYLERVIVNAAVEYSEVYEHYIKCTLEEEQPPEVKLADISTAQKEAGQFCQFLQRLVESTTKIIADRLSDNVFVTRHVPRLFEVVDLLREEVVNTTNFAKADCLETDADSEEDENDPSKHESRPEEDKNDPREQERQREGDKRAQAQTLRVGGYLAGERPVQEPKSNNIGAQQHREQKGRKFHSHITLSRDQTASSDFRKELLLILRVSSSELETQKQDQQTGVGAVQLSGPEFAAYQEQQRRYQDQALAFRQALTQHNNSLQQQKIRLEQIHRTVALQKAIDPAMSTVATTKANPSNDVPKEPPAHTRSPEPNLGDLLHRISRLEAENETLKTDQEVLPSFQTFFFIQEPSKDRRLAITSAYLEEPSWSIGPRGEVGLKAHFPVTNIEGYIQEHRSISFVIAKLYSAAFQIVEVQAAIRNKQALPRPEPFDESIRLQSQDMVEAAEQFFGRQPNFSREFPNFHIRGNIPSPYLFWYQYRCPEPFINLSKVHRHHMELLTGWIDKEYGAMYTRVNDQLEKGVVSVETVPFLVKPGDALIHVNKGVKLAYIAASFAARLNPEQSTHSPRPAEYWSQDPDPMKNKLTWSWSVEAWSYKYDGRFYRHSMQQTIKLLVNTSDTEVPIATLELYPARYAPKELRCQLESRGKTYWSCRKQELVAYRDKDGKYGSSTDRFMVDFQTYRQLHSDTASFKRSFLAKDEASTKFLSDERMEDDKPPTEPEIYVFPDTIIGYNLHTKKWVDLIVDRISDVKWNKQAFRSLVIDEGTKELVQALVTNQIAQEHGTDLIDGKGNGLIMLLHGSPGTGKTYTAEGVAEMAEKALFRVTCGDIGTKPEDVEKYLESALHLGKSWGCVVLLDEADVFLEQRTLTDLDRNALVSVFLCVLEYYEGILILTSNRVGTFDEAFKSRIQLSLRYENLGKPQRQKIWKNFIGRLKEMDNDQFAEVTEPGSRKRKLAEPTGIDFDDIECYFEELAEYELNGRQIRNAITTARQLAKFQEKSMNYEHLKRLITVASKFDTYLKKVQDDFSDDQIARGAGIR</sequence>
<feature type="compositionally biased region" description="Acidic residues" evidence="1">
    <location>
        <begin position="208"/>
        <end position="219"/>
    </location>
</feature>
<dbReference type="Proteomes" id="UP000280685">
    <property type="component" value="Chromosome 5"/>
</dbReference>
<feature type="domain" description="AAA+ ATPase" evidence="2">
    <location>
        <begin position="896"/>
        <end position="1023"/>
    </location>
</feature>
<organism evidence="3 4">
    <name type="scientific">Podospora comata</name>
    <dbReference type="NCBI Taxonomy" id="48703"/>
    <lineage>
        <taxon>Eukaryota</taxon>
        <taxon>Fungi</taxon>
        <taxon>Dikarya</taxon>
        <taxon>Ascomycota</taxon>
        <taxon>Pezizomycotina</taxon>
        <taxon>Sordariomycetes</taxon>
        <taxon>Sordariomycetidae</taxon>
        <taxon>Sordariales</taxon>
        <taxon>Podosporaceae</taxon>
        <taxon>Podospora</taxon>
    </lineage>
</organism>
<dbReference type="InterPro" id="IPR003959">
    <property type="entry name" value="ATPase_AAA_core"/>
</dbReference>
<dbReference type="Pfam" id="PF23232">
    <property type="entry name" value="AAA_lid_13"/>
    <property type="match status" value="1"/>
</dbReference>
<feature type="region of interest" description="Disordered" evidence="1">
    <location>
        <begin position="395"/>
        <end position="419"/>
    </location>
</feature>